<protein>
    <submittedName>
        <fullName evidence="1">Uncharacterized protein</fullName>
    </submittedName>
</protein>
<reference evidence="1 2" key="1">
    <citation type="journal article" date="2013" name="PLoS ONE">
        <title>Poles Apart: Arctic and Antarctic Octadecabacter strains Share High Genome Plasticity and a New Type of Xanthorhodopsin.</title>
        <authorList>
            <person name="Vollmers J."/>
            <person name="Voget S."/>
            <person name="Dietrich S."/>
            <person name="Gollnow K."/>
            <person name="Smits M."/>
            <person name="Meyer K."/>
            <person name="Brinkhoff T."/>
            <person name="Simon M."/>
            <person name="Daniel R."/>
        </authorList>
    </citation>
    <scope>NUCLEOTIDE SEQUENCE [LARGE SCALE GENOMIC DNA]</scope>
    <source>
        <strain evidence="1 2">307</strain>
    </source>
</reference>
<evidence type="ECO:0000313" key="2">
    <source>
        <dbReference type="Proteomes" id="UP000005307"/>
    </source>
</evidence>
<dbReference type="Proteomes" id="UP000005307">
    <property type="component" value="Chromosome"/>
</dbReference>
<gene>
    <name evidence="1" type="ORF">OAN307_c15550</name>
</gene>
<keyword evidence="2" id="KW-1185">Reference proteome</keyword>
<dbReference type="AlphaFoldDB" id="M9R626"/>
<dbReference type="EMBL" id="CP003740">
    <property type="protein sequence ID" value="AGI67228.1"/>
    <property type="molecule type" value="Genomic_DNA"/>
</dbReference>
<evidence type="ECO:0000313" key="1">
    <source>
        <dbReference type="EMBL" id="AGI67228.1"/>
    </source>
</evidence>
<dbReference type="KEGG" id="oat:OAN307_c15550"/>
<name>M9R626_9RHOB</name>
<organism evidence="1 2">
    <name type="scientific">Octadecabacter antarcticus 307</name>
    <dbReference type="NCBI Taxonomy" id="391626"/>
    <lineage>
        <taxon>Bacteria</taxon>
        <taxon>Pseudomonadati</taxon>
        <taxon>Pseudomonadota</taxon>
        <taxon>Alphaproteobacteria</taxon>
        <taxon>Rhodobacterales</taxon>
        <taxon>Roseobacteraceae</taxon>
        <taxon>Octadecabacter</taxon>
    </lineage>
</organism>
<accession>M9R626</accession>
<dbReference type="STRING" id="391626.OAN307_c15550"/>
<sequence length="83" mass="8990">MSARFSVTSCLGTSAPNPKFLSRGRSGLIDDDLVILRDDAVFPNQLGGWHAKRHAREGRDRAGRCMLVSRQSSGPKSDGGQFS</sequence>
<dbReference type="HOGENOM" id="CLU_2539247_0_0_5"/>
<proteinExistence type="predicted"/>